<evidence type="ECO:0000256" key="6">
    <source>
        <dbReference type="ARBA" id="ARBA00023163"/>
    </source>
</evidence>
<dbReference type="OrthoDB" id="8659436at2"/>
<dbReference type="HOGENOM" id="CLU_096072_4_2_9"/>
<evidence type="ECO:0000313" key="10">
    <source>
        <dbReference type="Proteomes" id="UP000000378"/>
    </source>
</evidence>
<dbReference type="AlphaFoldDB" id="D7CP65"/>
<keyword evidence="4" id="KW-0805">Transcription regulation</keyword>
<keyword evidence="2" id="KW-0678">Repressor</keyword>
<accession>D7CP65</accession>
<keyword evidence="8" id="KW-0408">Iron</keyword>
<dbReference type="GO" id="GO:0003700">
    <property type="term" value="F:DNA-binding transcription factor activity"/>
    <property type="evidence" value="ECO:0007669"/>
    <property type="project" value="InterPro"/>
</dbReference>
<feature type="binding site" evidence="7">
    <location>
        <position position="93"/>
    </location>
    <ligand>
        <name>Zn(2+)</name>
        <dbReference type="ChEBI" id="CHEBI:29105"/>
    </ligand>
</feature>
<protein>
    <submittedName>
        <fullName evidence="9">Ferric uptake regulator, Fur family</fullName>
    </submittedName>
</protein>
<dbReference type="InterPro" id="IPR036388">
    <property type="entry name" value="WH-like_DNA-bd_sf"/>
</dbReference>
<dbReference type="GO" id="GO:0008270">
    <property type="term" value="F:zinc ion binding"/>
    <property type="evidence" value="ECO:0007669"/>
    <property type="project" value="TreeGrafter"/>
</dbReference>
<dbReference type="eggNOG" id="COG0735">
    <property type="taxonomic scope" value="Bacteria"/>
</dbReference>
<keyword evidence="10" id="KW-1185">Reference proteome</keyword>
<dbReference type="Gene3D" id="3.30.1490.190">
    <property type="match status" value="1"/>
</dbReference>
<feature type="binding site" evidence="7">
    <location>
        <position position="90"/>
    </location>
    <ligand>
        <name>Zn(2+)</name>
        <dbReference type="ChEBI" id="CHEBI:29105"/>
    </ligand>
</feature>
<dbReference type="EMBL" id="CP002048">
    <property type="protein sequence ID" value="ADI02500.1"/>
    <property type="molecule type" value="Genomic_DNA"/>
</dbReference>
<gene>
    <name evidence="9" type="ordered locus">Slip_1744</name>
</gene>
<feature type="binding site" evidence="7">
    <location>
        <position position="130"/>
    </location>
    <ligand>
        <name>Zn(2+)</name>
        <dbReference type="ChEBI" id="CHEBI:29105"/>
    </ligand>
</feature>
<keyword evidence="3 7" id="KW-0862">Zinc</keyword>
<sequence>MDALLQQLSANGYKITPQRRLILEMLRENRHASAEDICAMLKQKEPNISLGTVYRNLALLMRLRIVTAVDFRDGRARYELNDSHHHHLVCMRCGKLVEFPGCDLKNVLGDAAEKVNFRVIDHSLEVFGYCGKCCGCSP</sequence>
<name>D7CP65_SYNLT</name>
<keyword evidence="5" id="KW-0238">DNA-binding</keyword>
<keyword evidence="7" id="KW-0479">Metal-binding</keyword>
<comment type="cofactor">
    <cofactor evidence="7">
        <name>Zn(2+)</name>
        <dbReference type="ChEBI" id="CHEBI:29105"/>
    </cofactor>
    <text evidence="7">Binds 1 zinc ion per subunit.</text>
</comment>
<evidence type="ECO:0000256" key="3">
    <source>
        <dbReference type="ARBA" id="ARBA00022833"/>
    </source>
</evidence>
<dbReference type="GO" id="GO:0045892">
    <property type="term" value="P:negative regulation of DNA-templated transcription"/>
    <property type="evidence" value="ECO:0007669"/>
    <property type="project" value="TreeGrafter"/>
</dbReference>
<dbReference type="SUPFAM" id="SSF46785">
    <property type="entry name" value="Winged helix' DNA-binding domain"/>
    <property type="match status" value="1"/>
</dbReference>
<feature type="binding site" evidence="8">
    <location>
        <position position="122"/>
    </location>
    <ligand>
        <name>Fe cation</name>
        <dbReference type="ChEBI" id="CHEBI:24875"/>
    </ligand>
</feature>
<dbReference type="GO" id="GO:1900376">
    <property type="term" value="P:regulation of secondary metabolite biosynthetic process"/>
    <property type="evidence" value="ECO:0007669"/>
    <property type="project" value="TreeGrafter"/>
</dbReference>
<proteinExistence type="inferred from homology"/>
<feature type="binding site" evidence="7">
    <location>
        <position position="133"/>
    </location>
    <ligand>
        <name>Zn(2+)</name>
        <dbReference type="ChEBI" id="CHEBI:29105"/>
    </ligand>
</feature>
<dbReference type="STRING" id="643648.Slip_1744"/>
<dbReference type="PANTHER" id="PTHR33202:SF7">
    <property type="entry name" value="FERRIC UPTAKE REGULATION PROTEIN"/>
    <property type="match status" value="1"/>
</dbReference>
<dbReference type="InterPro" id="IPR036390">
    <property type="entry name" value="WH_DNA-bd_sf"/>
</dbReference>
<comment type="cofactor">
    <cofactor evidence="8">
        <name>Mn(2+)</name>
        <dbReference type="ChEBI" id="CHEBI:29035"/>
    </cofactor>
    <cofactor evidence="8">
        <name>Fe(2+)</name>
        <dbReference type="ChEBI" id="CHEBI:29033"/>
    </cofactor>
    <text evidence="8">Binds 1 Mn(2+) or Fe(2+) ion per subunit.</text>
</comment>
<evidence type="ECO:0000313" key="9">
    <source>
        <dbReference type="EMBL" id="ADI02500.1"/>
    </source>
</evidence>
<evidence type="ECO:0000256" key="1">
    <source>
        <dbReference type="ARBA" id="ARBA00007957"/>
    </source>
</evidence>
<keyword evidence="6" id="KW-0804">Transcription</keyword>
<evidence type="ECO:0000256" key="8">
    <source>
        <dbReference type="PIRSR" id="PIRSR602481-2"/>
    </source>
</evidence>
<dbReference type="InterPro" id="IPR043135">
    <property type="entry name" value="Fur_C"/>
</dbReference>
<dbReference type="InterPro" id="IPR002481">
    <property type="entry name" value="FUR"/>
</dbReference>
<reference evidence="9 10" key="2">
    <citation type="journal article" date="2010" name="Stand. Genomic Sci.">
        <title>Complete genome sequence of Syntrophothermus lipocalidus type strain (TGB-C1).</title>
        <authorList>
            <person name="Djao O.D."/>
            <person name="Zhang X."/>
            <person name="Lucas S."/>
            <person name="Lapidus A."/>
            <person name="Del Rio T.G."/>
            <person name="Nolan M."/>
            <person name="Tice H."/>
            <person name="Cheng J.F."/>
            <person name="Han C."/>
            <person name="Tapia R."/>
            <person name="Goodwin L."/>
            <person name="Pitluck S."/>
            <person name="Liolios K."/>
            <person name="Ivanova N."/>
            <person name="Mavromatis K."/>
            <person name="Mikhailova N."/>
            <person name="Ovchinnikova G."/>
            <person name="Pati A."/>
            <person name="Brambilla E."/>
            <person name="Chen A."/>
            <person name="Palaniappan K."/>
            <person name="Land M."/>
            <person name="Hauser L."/>
            <person name="Chang Y.J."/>
            <person name="Jeffries C.D."/>
            <person name="Rohde M."/>
            <person name="Sikorski J."/>
            <person name="Spring S."/>
            <person name="Goker M."/>
            <person name="Detter J.C."/>
            <person name="Woyke T."/>
            <person name="Bristow J."/>
            <person name="Eisen J.A."/>
            <person name="Markowitz V."/>
            <person name="Hugenholtz P."/>
            <person name="Kyrpides N.C."/>
            <person name="Klenk H.P."/>
        </authorList>
    </citation>
    <scope>NUCLEOTIDE SEQUENCE [LARGE SCALE GENOMIC DNA]</scope>
    <source>
        <strain evidence="10">DSM 12680 / TGB-C1</strain>
    </source>
</reference>
<evidence type="ECO:0000256" key="5">
    <source>
        <dbReference type="ARBA" id="ARBA00023125"/>
    </source>
</evidence>
<dbReference type="CDD" id="cd07153">
    <property type="entry name" value="Fur_like"/>
    <property type="match status" value="1"/>
</dbReference>
<dbReference type="Pfam" id="PF01475">
    <property type="entry name" value="FUR"/>
    <property type="match status" value="1"/>
</dbReference>
<dbReference type="Gene3D" id="1.10.10.10">
    <property type="entry name" value="Winged helix-like DNA-binding domain superfamily/Winged helix DNA-binding domain"/>
    <property type="match status" value="1"/>
</dbReference>
<comment type="similarity">
    <text evidence="1">Belongs to the Fur family.</text>
</comment>
<dbReference type="KEGG" id="slp:Slip_1744"/>
<dbReference type="RefSeq" id="WP_013175902.1">
    <property type="nucleotide sequence ID" value="NC_014220.1"/>
</dbReference>
<dbReference type="Proteomes" id="UP000000378">
    <property type="component" value="Chromosome"/>
</dbReference>
<feature type="binding site" evidence="8">
    <location>
        <position position="84"/>
    </location>
    <ligand>
        <name>Fe cation</name>
        <dbReference type="ChEBI" id="CHEBI:24875"/>
    </ligand>
</feature>
<dbReference type="GO" id="GO:0000976">
    <property type="term" value="F:transcription cis-regulatory region binding"/>
    <property type="evidence" value="ECO:0007669"/>
    <property type="project" value="TreeGrafter"/>
</dbReference>
<dbReference type="PANTHER" id="PTHR33202">
    <property type="entry name" value="ZINC UPTAKE REGULATION PROTEIN"/>
    <property type="match status" value="1"/>
</dbReference>
<reference evidence="10" key="1">
    <citation type="journal article" date="2010" name="Stand. Genomic Sci.">
        <title>Complete genome sequence of Syntrophothermus lipocalidus type strain (TGB-C1T).</title>
        <authorList>
            <consortium name="US DOE Joint Genome Institute (JGI-PGF)"/>
            <person name="Djao O."/>
            <person name="Zhang X."/>
            <person name="Lucas S."/>
            <person name="Lapidus A."/>
            <person name="Glavina Del Rio T."/>
            <person name="Nolan M."/>
            <person name="Tice H."/>
            <person name="Cheng J."/>
            <person name="Han C."/>
            <person name="Tapia R."/>
            <person name="Goodwin L."/>
            <person name="Pitluck S."/>
            <person name="Liolios K."/>
            <person name="Ivanova N."/>
            <person name="Mavromatis K."/>
            <person name="Mikhailova N."/>
            <person name="Ovchinnikova G."/>
            <person name="Pati A."/>
            <person name="Brambilla E."/>
            <person name="Chen A."/>
            <person name="Palaniappan K."/>
            <person name="Land M."/>
            <person name="Hauser L."/>
            <person name="Chang Y."/>
            <person name="Jeffries C."/>
            <person name="Rohde M."/>
            <person name="Sikorski J."/>
            <person name="Spring S."/>
            <person name="Goker M."/>
            <person name="Detter J."/>
            <person name="Woyke T."/>
            <person name="Bristow J."/>
            <person name="Eisen J."/>
            <person name="Markowitz V."/>
            <person name="Hugenholtz P."/>
            <person name="Kyrpides N."/>
            <person name="Klenk H."/>
        </authorList>
    </citation>
    <scope>NUCLEOTIDE SEQUENCE [LARGE SCALE GENOMIC DNA]</scope>
    <source>
        <strain evidence="10">DSM 12680 / TGB-C1</strain>
    </source>
</reference>
<evidence type="ECO:0000256" key="4">
    <source>
        <dbReference type="ARBA" id="ARBA00023015"/>
    </source>
</evidence>
<evidence type="ECO:0000256" key="2">
    <source>
        <dbReference type="ARBA" id="ARBA00022491"/>
    </source>
</evidence>
<evidence type="ECO:0000256" key="7">
    <source>
        <dbReference type="PIRSR" id="PIRSR602481-1"/>
    </source>
</evidence>
<organism evidence="9 10">
    <name type="scientific">Syntrophothermus lipocalidus (strain DSM 12680 / TGB-C1)</name>
    <dbReference type="NCBI Taxonomy" id="643648"/>
    <lineage>
        <taxon>Bacteria</taxon>
        <taxon>Bacillati</taxon>
        <taxon>Bacillota</taxon>
        <taxon>Clostridia</taxon>
        <taxon>Eubacteriales</taxon>
        <taxon>Syntrophomonadaceae</taxon>
        <taxon>Syntrophothermus</taxon>
    </lineage>
</organism>